<dbReference type="InterPro" id="IPR013324">
    <property type="entry name" value="RNA_pol_sigma_r3/r4-like"/>
</dbReference>
<dbReference type="Proteomes" id="UP001230426">
    <property type="component" value="Unassembled WGS sequence"/>
</dbReference>
<protein>
    <recommendedName>
        <fullName evidence="1">RNA polymerase sigma-70 region 4 domain-containing protein</fullName>
    </recommendedName>
</protein>
<dbReference type="EMBL" id="JAUSRB010000002">
    <property type="protein sequence ID" value="MDP9863366.1"/>
    <property type="molecule type" value="Genomic_DNA"/>
</dbReference>
<name>A0ABT9R2A8_9ACTN</name>
<feature type="domain" description="RNA polymerase sigma-70 region 4" evidence="1">
    <location>
        <begin position="42"/>
        <end position="76"/>
    </location>
</feature>
<organism evidence="2 3">
    <name type="scientific">Streptosporangium brasiliense</name>
    <dbReference type="NCBI Taxonomy" id="47480"/>
    <lineage>
        <taxon>Bacteria</taxon>
        <taxon>Bacillati</taxon>
        <taxon>Actinomycetota</taxon>
        <taxon>Actinomycetes</taxon>
        <taxon>Streptosporangiales</taxon>
        <taxon>Streptosporangiaceae</taxon>
        <taxon>Streptosporangium</taxon>
    </lineage>
</organism>
<dbReference type="Pfam" id="PF04545">
    <property type="entry name" value="Sigma70_r4"/>
    <property type="match status" value="1"/>
</dbReference>
<reference evidence="2 3" key="1">
    <citation type="submission" date="2023-07" db="EMBL/GenBank/DDBJ databases">
        <title>Sequencing the genomes of 1000 actinobacteria strains.</title>
        <authorList>
            <person name="Klenk H.-P."/>
        </authorList>
    </citation>
    <scope>NUCLEOTIDE SEQUENCE [LARGE SCALE GENOMIC DNA]</scope>
    <source>
        <strain evidence="2 3">DSM 44109</strain>
    </source>
</reference>
<dbReference type="InterPro" id="IPR007630">
    <property type="entry name" value="RNA_pol_sigma70_r4"/>
</dbReference>
<evidence type="ECO:0000313" key="3">
    <source>
        <dbReference type="Proteomes" id="UP001230426"/>
    </source>
</evidence>
<keyword evidence="3" id="KW-1185">Reference proteome</keyword>
<dbReference type="SUPFAM" id="SSF88659">
    <property type="entry name" value="Sigma3 and sigma4 domains of RNA polymerase sigma factors"/>
    <property type="match status" value="1"/>
</dbReference>
<evidence type="ECO:0000313" key="2">
    <source>
        <dbReference type="EMBL" id="MDP9863366.1"/>
    </source>
</evidence>
<sequence length="282" mass="30740">MTVPPSDLERIAAIEDPYQLIRVTTERLSAAQQEVTELARMRRRVIQELHAQGVSYAQIAEQAGLSRGRIHQIKHTGPAPEGAFLGIGAVTVVTPLRLDPERNRPMLALDDMRSGKRLEDLARSFGLTVASDNVSVDGQVDLNRPGLLVICGPRMSAAMRTAYDTDPVITWERDDLGWLLRDTRTGVAYRSGSQVDPPQPTDSAYLGRLPRPDGNGTFLAIAGIHPNGSLGVVDLLASEVATIWGQVGDKRFSTVVGVEYDPATGEPVRTQLASPLYRHEDD</sequence>
<accession>A0ABT9R2A8</accession>
<comment type="caution">
    <text evidence="2">The sequence shown here is derived from an EMBL/GenBank/DDBJ whole genome shotgun (WGS) entry which is preliminary data.</text>
</comment>
<gene>
    <name evidence="2" type="ORF">J2S55_002632</name>
</gene>
<dbReference type="RefSeq" id="WP_306860186.1">
    <property type="nucleotide sequence ID" value="NZ_JAUSRB010000002.1"/>
</dbReference>
<proteinExistence type="predicted"/>
<evidence type="ECO:0000259" key="1">
    <source>
        <dbReference type="Pfam" id="PF04545"/>
    </source>
</evidence>